<dbReference type="NCBIfam" id="NF033542">
    <property type="entry name" value="transpos_IS110"/>
    <property type="match status" value="1"/>
</dbReference>
<evidence type="ECO:0000313" key="5">
    <source>
        <dbReference type="Proteomes" id="UP000007100"/>
    </source>
</evidence>
<dbReference type="EMBL" id="AP012035">
    <property type="protein sequence ID" value="BAJ81407.1"/>
    <property type="molecule type" value="Genomic_DNA"/>
</dbReference>
<dbReference type="RefSeq" id="WP_013634994.1">
    <property type="nucleotide sequence ID" value="NC_015178.1"/>
</dbReference>
<sequence length="349" mass="38263">MKTEIAVLGIDLGKNSCSLAGLDGTGAVIKRRRMRPETVVTFTKELPPCVIAMEACCGAHHLARLLAAQGHDVRLMSPEYVRPYVKAQKNDDRDAEAIAEAATRPTMRFVSMKTEEQLDMQTLHRARDRLVGERTALINQLRAILLERGVTVPQGRSKLERSLIEMFDGDEAEPPATLTPRLRALIADMRAEWRELDRRITAFEDEFVARTREDEAARRLISIPGIGVMNATALIAAIGNGETFSRGRDLAAWLGLVPRQITTGGRPRLVGISKRGNKYLRKLLIHGARAALPSLLTSSTPLGGWLRGLTARVHKNAVVVALANKLARIAWAVLRNGGTFDARSASGMA</sequence>
<feature type="domain" description="Transposase IS110-like N-terminal" evidence="1">
    <location>
        <begin position="8"/>
        <end position="146"/>
    </location>
</feature>
<proteinExistence type="predicted"/>
<dbReference type="PANTHER" id="PTHR33055">
    <property type="entry name" value="TRANSPOSASE FOR INSERTION SEQUENCE ELEMENT IS1111A"/>
    <property type="match status" value="1"/>
</dbReference>
<dbReference type="InterPro" id="IPR047650">
    <property type="entry name" value="Transpos_IS110"/>
</dbReference>
<dbReference type="GO" id="GO:0003677">
    <property type="term" value="F:DNA binding"/>
    <property type="evidence" value="ECO:0007669"/>
    <property type="project" value="InterPro"/>
</dbReference>
<dbReference type="Pfam" id="PF02371">
    <property type="entry name" value="Transposase_20"/>
    <property type="match status" value="1"/>
</dbReference>
<dbReference type="PANTHER" id="PTHR33055:SF3">
    <property type="entry name" value="PUTATIVE TRANSPOSASE FOR IS117-RELATED"/>
    <property type="match status" value="1"/>
</dbReference>
<dbReference type="Proteomes" id="UP000007100">
    <property type="component" value="Chromosome"/>
</dbReference>
<dbReference type="InterPro" id="IPR003346">
    <property type="entry name" value="Transposase_20"/>
</dbReference>
<keyword evidence="5" id="KW-1185">Reference proteome</keyword>
<accession>F0J047</accession>
<dbReference type="GO" id="GO:0004803">
    <property type="term" value="F:transposase activity"/>
    <property type="evidence" value="ECO:0007669"/>
    <property type="project" value="InterPro"/>
</dbReference>
<dbReference type="InterPro" id="IPR002525">
    <property type="entry name" value="Transp_IS110-like_N"/>
</dbReference>
<evidence type="ECO:0000259" key="1">
    <source>
        <dbReference type="Pfam" id="PF01548"/>
    </source>
</evidence>
<dbReference type="OrthoDB" id="5289737at2"/>
<geneLocation type="plasmid" evidence="4 5">
    <name>pACMV1</name>
</geneLocation>
<dbReference type="HOGENOM" id="CLU_036902_3_1_5"/>
<evidence type="ECO:0000313" key="4">
    <source>
        <dbReference type="EMBL" id="BAJ82978.1"/>
    </source>
</evidence>
<reference evidence="3 5" key="1">
    <citation type="submission" date="2010-12" db="EMBL/GenBank/DDBJ databases">
        <title>Whole genome sequence of Acidiphilium multivorum AIU301.</title>
        <authorList>
            <person name="Narita-Yamada S."/>
            <person name="Nakamura S."/>
            <person name="Ito N."/>
            <person name="Takarada H."/>
            <person name="Katano Y."/>
            <person name="Nakazawa H."/>
            <person name="Hosoyama A."/>
            <person name="Yamada R."/>
            <person name="Fujita N."/>
        </authorList>
    </citation>
    <scope>NUCLEOTIDE SEQUENCE [LARGE SCALE GENOMIC DNA]</scope>
    <source>
        <strain evidence="3">AIU301</strain>
        <strain evidence="5">DSM 11245 / JCM 8867 / AIU301</strain>
        <plasmid evidence="4 5">pACMV1</plasmid>
    </source>
</reference>
<organism evidence="3 5">
    <name type="scientific">Acidiphilium multivorum (strain DSM 11245 / JCM 8867 / NBRC 100883 / AIU 301)</name>
    <dbReference type="NCBI Taxonomy" id="926570"/>
    <lineage>
        <taxon>Bacteria</taxon>
        <taxon>Pseudomonadati</taxon>
        <taxon>Pseudomonadota</taxon>
        <taxon>Alphaproteobacteria</taxon>
        <taxon>Acetobacterales</taxon>
        <taxon>Acidocellaceae</taxon>
        <taxon>Acidiphilium</taxon>
    </lineage>
</organism>
<dbReference type="KEGG" id="amv:ACMV_20600"/>
<dbReference type="Proteomes" id="UP000007100">
    <property type="component" value="Plasmid pACMV1"/>
</dbReference>
<gene>
    <name evidence="3" type="ordered locus">ACMV_20600</name>
    <name evidence="4" type="ordered locus">ACMV_P1_01820</name>
</gene>
<name>F0J047_ACIMA</name>
<dbReference type="KEGG" id="amv:ACMV_P1_01820"/>
<keyword evidence="4" id="KW-0614">Plasmid</keyword>
<protein>
    <submittedName>
        <fullName evidence="3">Putative transposase for insertion sequence element</fullName>
    </submittedName>
</protein>
<feature type="domain" description="Transposase IS116/IS110/IS902 C-terminal" evidence="2">
    <location>
        <begin position="218"/>
        <end position="292"/>
    </location>
</feature>
<evidence type="ECO:0000259" key="2">
    <source>
        <dbReference type="Pfam" id="PF02371"/>
    </source>
</evidence>
<dbReference type="EMBL" id="AP012036">
    <property type="protein sequence ID" value="BAJ82978.1"/>
    <property type="molecule type" value="Genomic_DNA"/>
</dbReference>
<dbReference type="AlphaFoldDB" id="F0J047"/>
<dbReference type="GO" id="GO:0006313">
    <property type="term" value="P:DNA transposition"/>
    <property type="evidence" value="ECO:0007669"/>
    <property type="project" value="InterPro"/>
</dbReference>
<dbReference type="Pfam" id="PF01548">
    <property type="entry name" value="DEDD_Tnp_IS110"/>
    <property type="match status" value="1"/>
</dbReference>
<evidence type="ECO:0000313" key="3">
    <source>
        <dbReference type="EMBL" id="BAJ81407.1"/>
    </source>
</evidence>